<proteinExistence type="predicted"/>
<sequence>MPESLEVAYRRKRCHYILLFSKNANPWPSWEQFIFNHHCVIVYDCLLNCRLVSVVSRLCY</sequence>
<protein>
    <submittedName>
        <fullName evidence="1 2">Uncharacterized protein</fullName>
    </submittedName>
</protein>
<dbReference type="PaxDb" id="6945-B7QGW5"/>
<keyword evidence="3" id="KW-1185">Reference proteome</keyword>
<reference evidence="2" key="2">
    <citation type="submission" date="2020-05" db="UniProtKB">
        <authorList>
            <consortium name="EnsemblMetazoa"/>
        </authorList>
    </citation>
    <scope>IDENTIFICATION</scope>
    <source>
        <strain evidence="2">wikel</strain>
    </source>
</reference>
<dbReference type="VEuPathDB" id="VectorBase:ISCW013616"/>
<dbReference type="EMBL" id="DS934999">
    <property type="protein sequence ID" value="EEC18086.1"/>
    <property type="molecule type" value="Genomic_DNA"/>
</dbReference>
<evidence type="ECO:0000313" key="3">
    <source>
        <dbReference type="Proteomes" id="UP000001555"/>
    </source>
</evidence>
<dbReference type="Proteomes" id="UP000001555">
    <property type="component" value="Unassembled WGS sequence"/>
</dbReference>
<evidence type="ECO:0000313" key="2">
    <source>
        <dbReference type="EnsemblMetazoa" id="ISCW013616-PA"/>
    </source>
</evidence>
<dbReference type="EMBL" id="ABJB010945790">
    <property type="status" value="NOT_ANNOTATED_CDS"/>
    <property type="molecule type" value="Genomic_DNA"/>
</dbReference>
<organism>
    <name type="scientific">Ixodes scapularis</name>
    <name type="common">Black-legged tick</name>
    <name type="synonym">Deer tick</name>
    <dbReference type="NCBI Taxonomy" id="6945"/>
    <lineage>
        <taxon>Eukaryota</taxon>
        <taxon>Metazoa</taxon>
        <taxon>Ecdysozoa</taxon>
        <taxon>Arthropoda</taxon>
        <taxon>Chelicerata</taxon>
        <taxon>Arachnida</taxon>
        <taxon>Acari</taxon>
        <taxon>Parasitiformes</taxon>
        <taxon>Ixodida</taxon>
        <taxon>Ixodoidea</taxon>
        <taxon>Ixodidae</taxon>
        <taxon>Ixodinae</taxon>
        <taxon>Ixodes</taxon>
    </lineage>
</organism>
<dbReference type="HOGENOM" id="CLU_2944272_0_0_1"/>
<gene>
    <name evidence="1" type="ORF">IscW_ISCW013616</name>
</gene>
<dbReference type="AlphaFoldDB" id="B7QGW5"/>
<evidence type="ECO:0000313" key="1">
    <source>
        <dbReference type="EMBL" id="EEC18086.1"/>
    </source>
</evidence>
<dbReference type="VEuPathDB" id="VectorBase:ISCI013616"/>
<name>B7QGW5_IXOSC</name>
<dbReference type="EnsemblMetazoa" id="ISCW013616-RA">
    <property type="protein sequence ID" value="ISCW013616-PA"/>
    <property type="gene ID" value="ISCW013616"/>
</dbReference>
<reference evidence="1 3" key="1">
    <citation type="submission" date="2008-03" db="EMBL/GenBank/DDBJ databases">
        <title>Annotation of Ixodes scapularis.</title>
        <authorList>
            <consortium name="Ixodes scapularis Genome Project Consortium"/>
            <person name="Caler E."/>
            <person name="Hannick L.I."/>
            <person name="Bidwell S."/>
            <person name="Joardar V."/>
            <person name="Thiagarajan M."/>
            <person name="Amedeo P."/>
            <person name="Galinsky K.J."/>
            <person name="Schobel S."/>
            <person name="Inman J."/>
            <person name="Hostetler J."/>
            <person name="Miller J."/>
            <person name="Hammond M."/>
            <person name="Megy K."/>
            <person name="Lawson D."/>
            <person name="Kodira C."/>
            <person name="Sutton G."/>
            <person name="Meyer J."/>
            <person name="Hill C.A."/>
            <person name="Birren B."/>
            <person name="Nene V."/>
            <person name="Collins F."/>
            <person name="Alarcon-Chaidez F."/>
            <person name="Wikel S."/>
            <person name="Strausberg R."/>
        </authorList>
    </citation>
    <scope>NUCLEOTIDE SEQUENCE [LARGE SCALE GENOMIC DNA]</scope>
    <source>
        <strain evidence="3">Wikel</strain>
        <strain evidence="1">Wikel colony</strain>
    </source>
</reference>
<accession>B7QGW5</accession>
<dbReference type="InParanoid" id="B7QGW5"/>